<dbReference type="EMBL" id="SEYY01005592">
    <property type="protein sequence ID" value="KAB7503245.1"/>
    <property type="molecule type" value="Genomic_DNA"/>
</dbReference>
<feature type="compositionally biased region" description="Basic and acidic residues" evidence="1">
    <location>
        <begin position="7"/>
        <end position="36"/>
    </location>
</feature>
<proteinExistence type="predicted"/>
<evidence type="ECO:0000256" key="1">
    <source>
        <dbReference type="SAM" id="MobiDB-lite"/>
    </source>
</evidence>
<dbReference type="AlphaFoldDB" id="A0A5N5TDQ9"/>
<dbReference type="Proteomes" id="UP000326759">
    <property type="component" value="Unassembled WGS sequence"/>
</dbReference>
<name>A0A5N5TDQ9_9CRUS</name>
<protein>
    <submittedName>
        <fullName evidence="2">Uncharacterized protein</fullName>
    </submittedName>
</protein>
<feature type="compositionally biased region" description="Basic and acidic residues" evidence="1">
    <location>
        <begin position="63"/>
        <end position="73"/>
    </location>
</feature>
<feature type="compositionally biased region" description="Low complexity" evidence="1">
    <location>
        <begin position="109"/>
        <end position="127"/>
    </location>
</feature>
<comment type="caution">
    <text evidence="2">The sequence shown here is derived from an EMBL/GenBank/DDBJ whole genome shotgun (WGS) entry which is preliminary data.</text>
</comment>
<feature type="compositionally biased region" description="Low complexity" evidence="1">
    <location>
        <begin position="50"/>
        <end position="61"/>
    </location>
</feature>
<keyword evidence="3" id="KW-1185">Reference proteome</keyword>
<feature type="compositionally biased region" description="Polar residues" evidence="1">
    <location>
        <begin position="38"/>
        <end position="49"/>
    </location>
</feature>
<reference evidence="2 3" key="1">
    <citation type="journal article" date="2019" name="PLoS Biol.">
        <title>Sex chromosomes control vertical transmission of feminizing Wolbachia symbionts in an isopod.</title>
        <authorList>
            <person name="Becking T."/>
            <person name="Chebbi M.A."/>
            <person name="Giraud I."/>
            <person name="Moumen B."/>
            <person name="Laverre T."/>
            <person name="Caubet Y."/>
            <person name="Peccoud J."/>
            <person name="Gilbert C."/>
            <person name="Cordaux R."/>
        </authorList>
    </citation>
    <scope>NUCLEOTIDE SEQUENCE [LARGE SCALE GENOMIC DNA]</scope>
    <source>
        <strain evidence="2">ANa2</strain>
        <tissue evidence="2">Whole body excluding digestive tract and cuticle</tissue>
    </source>
</reference>
<accession>A0A5N5TDQ9</accession>
<organism evidence="2 3">
    <name type="scientific">Armadillidium nasatum</name>
    <dbReference type="NCBI Taxonomy" id="96803"/>
    <lineage>
        <taxon>Eukaryota</taxon>
        <taxon>Metazoa</taxon>
        <taxon>Ecdysozoa</taxon>
        <taxon>Arthropoda</taxon>
        <taxon>Crustacea</taxon>
        <taxon>Multicrustacea</taxon>
        <taxon>Malacostraca</taxon>
        <taxon>Eumalacostraca</taxon>
        <taxon>Peracarida</taxon>
        <taxon>Isopoda</taxon>
        <taxon>Oniscidea</taxon>
        <taxon>Crinocheta</taxon>
        <taxon>Armadillidiidae</taxon>
        <taxon>Armadillidium</taxon>
    </lineage>
</organism>
<feature type="region of interest" description="Disordered" evidence="1">
    <location>
        <begin position="1"/>
        <end position="127"/>
    </location>
</feature>
<evidence type="ECO:0000313" key="2">
    <source>
        <dbReference type="EMBL" id="KAB7503245.1"/>
    </source>
</evidence>
<sequence>MNKIKKNRSEKDLLPESNKEATLEKVLKEECEHENEGNDSSCNTLSTTKDFSSSVSVDSSFTHCDKKSGKKPDGSLSDSAAGNMSAEAKERRRSPQSKQIEDEGGSGGLNKKSSSTSKLSDTDFSLV</sequence>
<evidence type="ECO:0000313" key="3">
    <source>
        <dbReference type="Proteomes" id="UP000326759"/>
    </source>
</evidence>
<gene>
    <name evidence="2" type="ORF">Anas_01571</name>
</gene>